<reference evidence="1" key="2">
    <citation type="journal article" date="2024" name="Plant">
        <title>Genomic evolution and insights into agronomic trait innovations of Sesamum species.</title>
        <authorList>
            <person name="Miao H."/>
            <person name="Wang L."/>
            <person name="Qu L."/>
            <person name="Liu H."/>
            <person name="Sun Y."/>
            <person name="Le M."/>
            <person name="Wang Q."/>
            <person name="Wei S."/>
            <person name="Zheng Y."/>
            <person name="Lin W."/>
            <person name="Duan Y."/>
            <person name="Cao H."/>
            <person name="Xiong S."/>
            <person name="Wang X."/>
            <person name="Wei L."/>
            <person name="Li C."/>
            <person name="Ma Q."/>
            <person name="Ju M."/>
            <person name="Zhao R."/>
            <person name="Li G."/>
            <person name="Mu C."/>
            <person name="Tian Q."/>
            <person name="Mei H."/>
            <person name="Zhang T."/>
            <person name="Gao T."/>
            <person name="Zhang H."/>
        </authorList>
    </citation>
    <scope>NUCLEOTIDE SEQUENCE</scope>
    <source>
        <strain evidence="1">KEN8</strain>
    </source>
</reference>
<proteinExistence type="predicted"/>
<dbReference type="PANTHER" id="PTHR38146:SF8">
    <property type="entry name" value="TIFY DOMAIN-CONTAINING PROTEIN"/>
    <property type="match status" value="1"/>
</dbReference>
<evidence type="ECO:0000313" key="1">
    <source>
        <dbReference type="EMBL" id="KAL0295682.1"/>
    </source>
</evidence>
<sequence>MLIPHVIPSSPGKEVHDPWAFYLHAALLRQAFAHCGKFPTAASRRSLGRVSVPVWLIILSDQLLIIALVLTRYSPVRHWKHHFPSDLHVLSMPPAFILSQDRTLHALHIRPEFAPRNIAIPALSRQSHEPSYPFSLNHGGGANQNRKTHIGFRDNQARTDDFHHVKVTLYR</sequence>
<name>A0AAW2JMC5_9LAMI</name>
<comment type="caution">
    <text evidence="1">The sequence shown here is derived from an EMBL/GenBank/DDBJ whole genome shotgun (WGS) entry which is preliminary data.</text>
</comment>
<gene>
    <name evidence="1" type="ORF">Scaly_3093100</name>
</gene>
<organism evidence="1">
    <name type="scientific">Sesamum calycinum</name>
    <dbReference type="NCBI Taxonomy" id="2727403"/>
    <lineage>
        <taxon>Eukaryota</taxon>
        <taxon>Viridiplantae</taxon>
        <taxon>Streptophyta</taxon>
        <taxon>Embryophyta</taxon>
        <taxon>Tracheophyta</taxon>
        <taxon>Spermatophyta</taxon>
        <taxon>Magnoliopsida</taxon>
        <taxon>eudicotyledons</taxon>
        <taxon>Gunneridae</taxon>
        <taxon>Pentapetalae</taxon>
        <taxon>asterids</taxon>
        <taxon>lamiids</taxon>
        <taxon>Lamiales</taxon>
        <taxon>Pedaliaceae</taxon>
        <taxon>Sesamum</taxon>
    </lineage>
</organism>
<protein>
    <submittedName>
        <fullName evidence="1">Uncharacterized protein</fullName>
    </submittedName>
</protein>
<dbReference type="AlphaFoldDB" id="A0AAW2JMC5"/>
<dbReference type="PANTHER" id="PTHR38146">
    <property type="entry name" value="30S RIBOSOMAL PROTEIN S12, CHLOROPLASTIC"/>
    <property type="match status" value="1"/>
</dbReference>
<accession>A0AAW2JMC5</accession>
<reference evidence="1" key="1">
    <citation type="submission" date="2020-06" db="EMBL/GenBank/DDBJ databases">
        <authorList>
            <person name="Li T."/>
            <person name="Hu X."/>
            <person name="Zhang T."/>
            <person name="Song X."/>
            <person name="Zhang H."/>
            <person name="Dai N."/>
            <person name="Sheng W."/>
            <person name="Hou X."/>
            <person name="Wei L."/>
        </authorList>
    </citation>
    <scope>NUCLEOTIDE SEQUENCE</scope>
    <source>
        <strain evidence="1">KEN8</strain>
        <tissue evidence="1">Leaf</tissue>
    </source>
</reference>
<dbReference type="EMBL" id="JACGWM010000968">
    <property type="protein sequence ID" value="KAL0295682.1"/>
    <property type="molecule type" value="Genomic_DNA"/>
</dbReference>